<dbReference type="EMBL" id="CAKMTQ010000001">
    <property type="protein sequence ID" value="CAH1520893.1"/>
    <property type="molecule type" value="Genomic_DNA"/>
</dbReference>
<proteinExistence type="predicted"/>
<evidence type="ECO:0000313" key="2">
    <source>
        <dbReference type="Proteomes" id="UP001295420"/>
    </source>
</evidence>
<comment type="caution">
    <text evidence="1">The sequence shown here is derived from an EMBL/GenBank/DDBJ whole genome shotgun (WGS) entry which is preliminary data.</text>
</comment>
<dbReference type="AlphaFoldDB" id="A0AAU9PYY3"/>
<gene>
    <name evidence="1" type="ORF">THF1D04_10473</name>
</gene>
<dbReference type="Proteomes" id="UP001295420">
    <property type="component" value="Unassembled WGS sequence"/>
</dbReference>
<sequence length="53" mass="5797">MLLTPLNTCSVFIDISEAYISDNLIAVTISWITYDSYISGVAVSRKTAQRIAA</sequence>
<protein>
    <submittedName>
        <fullName evidence="1">Uncharacterized protein</fullName>
    </submittedName>
</protein>
<accession>A0AAU9PYY3</accession>
<evidence type="ECO:0000313" key="1">
    <source>
        <dbReference type="EMBL" id="CAH1520893.1"/>
    </source>
</evidence>
<reference evidence="1" key="1">
    <citation type="submission" date="2022-01" db="EMBL/GenBank/DDBJ databases">
        <authorList>
            <person name="Lagorce A."/>
        </authorList>
    </citation>
    <scope>NUCLEOTIDE SEQUENCE</scope>
    <source>
        <strain evidence="1">Th15_F1_D04</strain>
    </source>
</reference>
<organism evidence="1 2">
    <name type="scientific">Vibrio owensii</name>
    <dbReference type="NCBI Taxonomy" id="696485"/>
    <lineage>
        <taxon>Bacteria</taxon>
        <taxon>Pseudomonadati</taxon>
        <taxon>Pseudomonadota</taxon>
        <taxon>Gammaproteobacteria</taxon>
        <taxon>Vibrionales</taxon>
        <taxon>Vibrionaceae</taxon>
        <taxon>Vibrio</taxon>
    </lineage>
</organism>
<name>A0AAU9PYY3_9VIBR</name>